<feature type="compositionally biased region" description="Basic and acidic residues" evidence="1">
    <location>
        <begin position="195"/>
        <end position="211"/>
    </location>
</feature>
<evidence type="ECO:0000313" key="2">
    <source>
        <dbReference type="EMBL" id="KAJ3511773.1"/>
    </source>
</evidence>
<reference evidence="2" key="1">
    <citation type="submission" date="2022-07" db="EMBL/GenBank/DDBJ databases">
        <title>Genome Sequence of Agrocybe chaxingu.</title>
        <authorList>
            <person name="Buettner E."/>
        </authorList>
    </citation>
    <scope>NUCLEOTIDE SEQUENCE</scope>
    <source>
        <strain evidence="2">MP-N11</strain>
    </source>
</reference>
<dbReference type="OrthoDB" id="10409404at2759"/>
<keyword evidence="3" id="KW-1185">Reference proteome</keyword>
<evidence type="ECO:0000313" key="3">
    <source>
        <dbReference type="Proteomes" id="UP001148786"/>
    </source>
</evidence>
<feature type="compositionally biased region" description="Pro residues" evidence="1">
    <location>
        <begin position="473"/>
        <end position="487"/>
    </location>
</feature>
<gene>
    <name evidence="2" type="ORF">NLJ89_g3902</name>
</gene>
<feature type="compositionally biased region" description="Polar residues" evidence="1">
    <location>
        <begin position="117"/>
        <end position="127"/>
    </location>
</feature>
<dbReference type="EMBL" id="JANKHO010000305">
    <property type="protein sequence ID" value="KAJ3511773.1"/>
    <property type="molecule type" value="Genomic_DNA"/>
</dbReference>
<proteinExistence type="predicted"/>
<sequence>MPSTPLTRSSLERLTVPKLKALANNKGYTIRETRKLKIIDEIIQAAGAIKEEDLSPRQPTLQEAPLRRRHIARNRRGKNLSSPTFGREPTLSPLAGKGTTEATPPADGPPAGVVLNGNASTVSTPSYNEEAVATNGALSQRHSSPSSNPSLASPHSNSASVEENTRKPDLNDASPQSSPEPEVGSPCPPEALQEVLKEARAERDEVKKRTEENQRIIERLKKMLKEMEEFSQAKSDEEMKLERATEFAGLYTREGVNWEEDAIFGQHAAIVRKGTTENGEVLVEEVDALVEQQDPDVREYKKRQDVRNGKQKAVLVSEPSSTLIDQQRAAEAAAHKEAKRKENEREDMQEAIRRSLQDEHIFHPLAEGSKRAQFRRVRVAGAASQAASSLPMTSSTPWATTGNDIPPLRAPAAGTSKRPREEEEQETALGAFGTIDGVENESDVRHAPKRRLSPSMASRYPGQSATMSDLIDPPYPLATFLPPPPRPATFYYDRSRDPRLKARAAPQ</sequence>
<feature type="region of interest" description="Disordered" evidence="1">
    <location>
        <begin position="54"/>
        <end position="211"/>
    </location>
</feature>
<accession>A0A9W8K427</accession>
<dbReference type="Proteomes" id="UP001148786">
    <property type="component" value="Unassembled WGS sequence"/>
</dbReference>
<feature type="region of interest" description="Disordered" evidence="1">
    <location>
        <begin position="300"/>
        <end position="507"/>
    </location>
</feature>
<name>A0A9W8K427_9AGAR</name>
<feature type="compositionally biased region" description="Polar residues" evidence="1">
    <location>
        <begin position="385"/>
        <end position="403"/>
    </location>
</feature>
<dbReference type="AlphaFoldDB" id="A0A9W8K427"/>
<feature type="compositionally biased region" description="Basic residues" evidence="1">
    <location>
        <begin position="67"/>
        <end position="78"/>
    </location>
</feature>
<evidence type="ECO:0000256" key="1">
    <source>
        <dbReference type="SAM" id="MobiDB-lite"/>
    </source>
</evidence>
<feature type="compositionally biased region" description="Low complexity" evidence="1">
    <location>
        <begin position="142"/>
        <end position="160"/>
    </location>
</feature>
<organism evidence="2 3">
    <name type="scientific">Agrocybe chaxingu</name>
    <dbReference type="NCBI Taxonomy" id="84603"/>
    <lineage>
        <taxon>Eukaryota</taxon>
        <taxon>Fungi</taxon>
        <taxon>Dikarya</taxon>
        <taxon>Basidiomycota</taxon>
        <taxon>Agaricomycotina</taxon>
        <taxon>Agaricomycetes</taxon>
        <taxon>Agaricomycetidae</taxon>
        <taxon>Agaricales</taxon>
        <taxon>Agaricineae</taxon>
        <taxon>Strophariaceae</taxon>
        <taxon>Agrocybe</taxon>
    </lineage>
</organism>
<protein>
    <submittedName>
        <fullName evidence="2">Uncharacterized protein</fullName>
    </submittedName>
</protein>
<feature type="compositionally biased region" description="Basic and acidic residues" evidence="1">
    <location>
        <begin position="333"/>
        <end position="362"/>
    </location>
</feature>
<comment type="caution">
    <text evidence="2">The sequence shown here is derived from an EMBL/GenBank/DDBJ whole genome shotgun (WGS) entry which is preliminary data.</text>
</comment>